<evidence type="ECO:0000256" key="10">
    <source>
        <dbReference type="SAM" id="MobiDB-lite"/>
    </source>
</evidence>
<dbReference type="Gene3D" id="2.60.40.2030">
    <property type="match status" value="1"/>
</dbReference>
<dbReference type="PANTHER" id="PTHR24223:SF443">
    <property type="entry name" value="MULTIDRUG-RESISTANCE LIKE PROTEIN 1, ISOFORM I"/>
    <property type="match status" value="1"/>
</dbReference>
<dbReference type="Gene3D" id="1.20.1560.10">
    <property type="entry name" value="ABC transporter type 1, transmembrane domain"/>
    <property type="match status" value="1"/>
</dbReference>
<feature type="transmembrane region" description="Helical" evidence="11">
    <location>
        <begin position="275"/>
        <end position="297"/>
    </location>
</feature>
<proteinExistence type="predicted"/>
<feature type="transmembrane region" description="Helical" evidence="11">
    <location>
        <begin position="351"/>
        <end position="373"/>
    </location>
</feature>
<evidence type="ECO:0000259" key="12">
    <source>
        <dbReference type="PROSITE" id="PS50893"/>
    </source>
</evidence>
<evidence type="ECO:0000256" key="7">
    <source>
        <dbReference type="ARBA" id="ARBA00022840"/>
    </source>
</evidence>
<dbReference type="InterPro" id="IPR003439">
    <property type="entry name" value="ABC_transporter-like_ATP-bd"/>
</dbReference>
<keyword evidence="2 11" id="KW-0812">Transmembrane</keyword>
<feature type="compositionally biased region" description="Polar residues" evidence="10">
    <location>
        <begin position="1"/>
        <end position="10"/>
    </location>
</feature>
<comment type="caution">
    <text evidence="13">The sequence shown here is derived from an EMBL/GenBank/DDBJ whole genome shotgun (WGS) entry which is preliminary data.</text>
</comment>
<dbReference type="SUPFAM" id="SSF52540">
    <property type="entry name" value="P-loop containing nucleoside triphosphate hydrolases"/>
    <property type="match status" value="1"/>
</dbReference>
<dbReference type="InterPro" id="IPR050173">
    <property type="entry name" value="ABC_transporter_C-like"/>
</dbReference>
<keyword evidence="7" id="KW-0067">ATP-binding</keyword>
<dbReference type="SUPFAM" id="SSF141072">
    <property type="entry name" value="CalX-like"/>
    <property type="match status" value="1"/>
</dbReference>
<dbReference type="InterPro" id="IPR027417">
    <property type="entry name" value="P-loop_NTPase"/>
</dbReference>
<dbReference type="Gene3D" id="3.40.50.300">
    <property type="entry name" value="P-loop containing nucleotide triphosphate hydrolases"/>
    <property type="match status" value="1"/>
</dbReference>
<evidence type="ECO:0000256" key="9">
    <source>
        <dbReference type="ARBA" id="ARBA00023136"/>
    </source>
</evidence>
<dbReference type="PANTHER" id="PTHR24223">
    <property type="entry name" value="ATP-BINDING CASSETTE SUB-FAMILY C"/>
    <property type="match status" value="1"/>
</dbReference>
<dbReference type="CDD" id="cd00267">
    <property type="entry name" value="ABC_ATPase"/>
    <property type="match status" value="1"/>
</dbReference>
<evidence type="ECO:0000256" key="3">
    <source>
        <dbReference type="ARBA" id="ARBA00022729"/>
    </source>
</evidence>
<evidence type="ECO:0000256" key="8">
    <source>
        <dbReference type="ARBA" id="ARBA00022989"/>
    </source>
</evidence>
<feature type="region of interest" description="Disordered" evidence="10">
    <location>
        <begin position="1"/>
        <end position="33"/>
    </location>
</feature>
<dbReference type="Pfam" id="PF03160">
    <property type="entry name" value="Calx-beta"/>
    <property type="match status" value="1"/>
</dbReference>
<keyword evidence="13" id="KW-0401">Integrin</keyword>
<keyword evidence="8 11" id="KW-1133">Transmembrane helix</keyword>
<feature type="domain" description="ABC transporter" evidence="12">
    <location>
        <begin position="565"/>
        <end position="853"/>
    </location>
</feature>
<keyword evidence="5" id="KW-0547">Nucleotide-binding</keyword>
<dbReference type="EMBL" id="CAXAMM010015358">
    <property type="protein sequence ID" value="CAK9036148.1"/>
    <property type="molecule type" value="Genomic_DNA"/>
</dbReference>
<keyword evidence="9 11" id="KW-0472">Membrane</keyword>
<dbReference type="InterPro" id="IPR036640">
    <property type="entry name" value="ABC1_TM_sf"/>
</dbReference>
<dbReference type="SUPFAM" id="SSF90123">
    <property type="entry name" value="ABC transporter transmembrane region"/>
    <property type="match status" value="1"/>
</dbReference>
<organism evidence="13 14">
    <name type="scientific">Durusdinium trenchii</name>
    <dbReference type="NCBI Taxonomy" id="1381693"/>
    <lineage>
        <taxon>Eukaryota</taxon>
        <taxon>Sar</taxon>
        <taxon>Alveolata</taxon>
        <taxon>Dinophyceae</taxon>
        <taxon>Suessiales</taxon>
        <taxon>Symbiodiniaceae</taxon>
        <taxon>Durusdinium</taxon>
    </lineage>
</organism>
<keyword evidence="6" id="KW-0106">Calcium</keyword>
<keyword evidence="3" id="KW-0732">Signal</keyword>
<gene>
    <name evidence="13" type="ORF">SCF082_LOCUS21613</name>
</gene>
<dbReference type="InterPro" id="IPR003644">
    <property type="entry name" value="Calx_beta"/>
</dbReference>
<protein>
    <submittedName>
        <fullName evidence="13">Integrin beta-4 (GP150) (CD antigen CD104)</fullName>
    </submittedName>
</protein>
<keyword evidence="4" id="KW-0677">Repeat</keyword>
<feature type="transmembrane region" description="Helical" evidence="11">
    <location>
        <begin position="229"/>
        <end position="251"/>
    </location>
</feature>
<evidence type="ECO:0000256" key="11">
    <source>
        <dbReference type="SAM" id="Phobius"/>
    </source>
</evidence>
<reference evidence="13 14" key="1">
    <citation type="submission" date="2024-02" db="EMBL/GenBank/DDBJ databases">
        <authorList>
            <person name="Chen Y."/>
            <person name="Shah S."/>
            <person name="Dougan E. K."/>
            <person name="Thang M."/>
            <person name="Chan C."/>
        </authorList>
    </citation>
    <scope>NUCLEOTIDE SEQUENCE [LARGE SCALE GENOMIC DNA]</scope>
</reference>
<evidence type="ECO:0000256" key="4">
    <source>
        <dbReference type="ARBA" id="ARBA00022737"/>
    </source>
</evidence>
<dbReference type="PROSITE" id="PS50893">
    <property type="entry name" value="ABC_TRANSPORTER_2"/>
    <property type="match status" value="1"/>
</dbReference>
<evidence type="ECO:0000256" key="2">
    <source>
        <dbReference type="ARBA" id="ARBA00022692"/>
    </source>
</evidence>
<dbReference type="GO" id="GO:0007229">
    <property type="term" value="P:integrin-mediated signaling pathway"/>
    <property type="evidence" value="ECO:0007669"/>
    <property type="project" value="UniProtKB-KW"/>
</dbReference>
<name>A0ABP0LAG6_9DINO</name>
<feature type="compositionally biased region" description="Low complexity" evidence="10">
    <location>
        <begin position="21"/>
        <end position="32"/>
    </location>
</feature>
<evidence type="ECO:0000313" key="14">
    <source>
        <dbReference type="Proteomes" id="UP001642464"/>
    </source>
</evidence>
<sequence length="860" mass="96704">MDPGNVQSPLNPWAARLNGIPSRPTSSAPSRTLAKSTYVPLPARSVSLDGDPKRWIPVQRTPLHPQVAEEADVVQFLSKGFHVKEFEPTVRLSVIRLGSLHGSCSVSWKTQDRDAVAGLKYIGGEGVIEFGPGESVRTFEIEILNDDYFDPALEFAVILGNPVNCVLGPRLHTTMVVILDDDQFPSNDFSQVIAQKSQAALWEVGGRLLWAFVRFCFTHLRTIRWKSLLVLFLSNLGNVYYLATIFMRVYLVDTVLNTKDPDTADRLWIRNDRNATAIALGLAWVLPNVILLASDYFEMAVLDMGHQIRFYLRAALFRKYLHYTEESRALVPIQALKASIMKNIPDLASQGYLILFHLWAMLGKIVMVSIFILREPPRSPLPLIVYPLFIATYMLCTQRQRLDLLAKESDAKTATNQCIMFMHKCDKLFAAYDKRAEVQRHFEDVLKNQRKWALKMKIFTFWDAKLIPLITKVVTGSYIGLSAWLVSTGNSTLGTIVATINVYEDLGNRFATICEGFKELSQGIGPLAEIVLQFNLATDDNLIADLFEMNHEYVLNLSSASTEPINFDAIPISFQNVPIDHSLSADFSTHVPQGSVVQIIGPHDSGKGRLLKRICELEHTAIGTVLRSPHLLVLNVPHEPLFLDSTGFFGNLHLVMEWSQPNTDIDVNKAARGRRILQRLGLGKEWILQQYDFDEAAFFNTGNGDKEEEAEEASADSAPTTSTSAWALSCYDEEAEAVEKDEAVQDQKSSWSYMSQSEKWRFQLARALVFDPHVLIVHRPVDELDDDLQELVLSLLREFVDQRGLEMNDKQGSLDLERRRNRTVLLTTGAATKTSISDYVWRMGDSGVSVVKSPPNRTGR</sequence>
<evidence type="ECO:0000256" key="5">
    <source>
        <dbReference type="ARBA" id="ARBA00022741"/>
    </source>
</evidence>
<evidence type="ECO:0000313" key="13">
    <source>
        <dbReference type="EMBL" id="CAK9036148.1"/>
    </source>
</evidence>
<keyword evidence="14" id="KW-1185">Reference proteome</keyword>
<comment type="subcellular location">
    <subcellularLocation>
        <location evidence="1">Endomembrane system</location>
        <topology evidence="1">Multi-pass membrane protein</topology>
    </subcellularLocation>
</comment>
<evidence type="ECO:0000256" key="6">
    <source>
        <dbReference type="ARBA" id="ARBA00022837"/>
    </source>
</evidence>
<dbReference type="Pfam" id="PF00005">
    <property type="entry name" value="ABC_tran"/>
    <property type="match status" value="1"/>
</dbReference>
<dbReference type="InterPro" id="IPR038081">
    <property type="entry name" value="CalX-like_sf"/>
</dbReference>
<feature type="transmembrane region" description="Helical" evidence="11">
    <location>
        <begin position="379"/>
        <end position="396"/>
    </location>
</feature>
<dbReference type="Proteomes" id="UP001642464">
    <property type="component" value="Unassembled WGS sequence"/>
</dbReference>
<dbReference type="SMART" id="SM00237">
    <property type="entry name" value="Calx_beta"/>
    <property type="match status" value="1"/>
</dbReference>
<evidence type="ECO:0000256" key="1">
    <source>
        <dbReference type="ARBA" id="ARBA00004127"/>
    </source>
</evidence>
<accession>A0ABP0LAG6</accession>